<dbReference type="AlphaFoldDB" id="A0A832I933"/>
<protein>
    <recommendedName>
        <fullName evidence="1">Glycosyl-hydrolase family 116 catalytic region domain-containing protein</fullName>
    </recommendedName>
</protein>
<feature type="domain" description="Glycosyl-hydrolase family 116 catalytic region" evidence="1">
    <location>
        <begin position="549"/>
        <end position="658"/>
    </location>
</feature>
<dbReference type="Gene3D" id="1.50.10.10">
    <property type="match status" value="1"/>
</dbReference>
<dbReference type="PANTHER" id="PTHR34987">
    <property type="entry name" value="C, PUTATIVE (AFU_ORTHOLOGUE AFUA_3G02880)-RELATED"/>
    <property type="match status" value="1"/>
</dbReference>
<dbReference type="InterPro" id="IPR008928">
    <property type="entry name" value="6-hairpin_glycosidase_sf"/>
</dbReference>
<dbReference type="GO" id="GO:0005975">
    <property type="term" value="P:carbohydrate metabolic process"/>
    <property type="evidence" value="ECO:0007669"/>
    <property type="project" value="InterPro"/>
</dbReference>
<organism evidence="2">
    <name type="scientific">Pseudothermotoga hypogea</name>
    <dbReference type="NCBI Taxonomy" id="57487"/>
    <lineage>
        <taxon>Bacteria</taxon>
        <taxon>Thermotogati</taxon>
        <taxon>Thermotogota</taxon>
        <taxon>Thermotogae</taxon>
        <taxon>Thermotogales</taxon>
        <taxon>Thermotogaceae</taxon>
        <taxon>Pseudothermotoga</taxon>
    </lineage>
</organism>
<dbReference type="InterPro" id="IPR012341">
    <property type="entry name" value="6hp_glycosidase-like_sf"/>
</dbReference>
<evidence type="ECO:0000259" key="1">
    <source>
        <dbReference type="Pfam" id="PF04685"/>
    </source>
</evidence>
<dbReference type="InterPro" id="IPR006775">
    <property type="entry name" value="GH116_catalytic"/>
</dbReference>
<name>A0A832I933_9THEM</name>
<comment type="caution">
    <text evidence="2">The sequence shown here is derived from an EMBL/GenBank/DDBJ whole genome shotgun (WGS) entry which is preliminary data.</text>
</comment>
<gene>
    <name evidence="2" type="ORF">ENW55_01310</name>
</gene>
<dbReference type="EMBL" id="DTKQ01000012">
    <property type="protein sequence ID" value="HGZ78607.1"/>
    <property type="molecule type" value="Genomic_DNA"/>
</dbReference>
<dbReference type="PANTHER" id="PTHR34987:SF6">
    <property type="entry name" value="ALPHA-L-RHAMNOSIDASE SIX-HAIRPIN GLYCOSIDASE DOMAIN-CONTAINING PROTEIN"/>
    <property type="match status" value="1"/>
</dbReference>
<proteinExistence type="predicted"/>
<evidence type="ECO:0000313" key="2">
    <source>
        <dbReference type="EMBL" id="HGZ78607.1"/>
    </source>
</evidence>
<dbReference type="GO" id="GO:0004553">
    <property type="term" value="F:hydrolase activity, hydrolyzing O-glycosyl compounds"/>
    <property type="evidence" value="ECO:0007669"/>
    <property type="project" value="InterPro"/>
</dbReference>
<reference evidence="2" key="1">
    <citation type="journal article" date="2020" name="mSystems">
        <title>Genome- and Community-Level Interaction Insights into Carbon Utilization and Element Cycling Functions of Hydrothermarchaeota in Hydrothermal Sediment.</title>
        <authorList>
            <person name="Zhou Z."/>
            <person name="Liu Y."/>
            <person name="Xu W."/>
            <person name="Pan J."/>
            <person name="Luo Z.H."/>
            <person name="Li M."/>
        </authorList>
    </citation>
    <scope>NUCLEOTIDE SEQUENCE [LARGE SCALE GENOMIC DNA]</scope>
    <source>
        <strain evidence="2">SpSt-86</strain>
    </source>
</reference>
<accession>A0A832I933</accession>
<dbReference type="Pfam" id="PF04685">
    <property type="entry name" value="DUF608"/>
    <property type="match status" value="1"/>
</dbReference>
<dbReference type="SUPFAM" id="SSF48208">
    <property type="entry name" value="Six-hairpin glycosidases"/>
    <property type="match status" value="1"/>
</dbReference>
<sequence length="1011" mass="116121">MRVFVVKNDFFDLSLENVEIVQNVDKADVVWFHGIFDPHTVQRVLGHRHAVFYGEAAAEVSKIIEQNDVVESFELVMSNDPWDKRGFQSYKYHPIFESLHGGFYTYLVLDKDTSEKVFCYRGKKARIVAVEKRYISVIRENALIWEYELDSKKILCIGGYLNFKSSHIQYNIHEAKQFVKNILEYMLSGSKKPLHHWPSCFNETKIDRGLEPTRISIVPLDECEALELLVHEGFGEDYANLCGRRILANLKENGEFDEVWVHPFRIVKSISFKIDGKKISEQKIFHRIYPDRVIHETQNFKLTSFVSLEKPIFMIQLDFKDGKTHKLEVDFNIDSRIMWPFDEAFNCGKSFNICDETGEVVFQTSDGMLKAFIKMNVPTQTRWSNDENSLTFTMSTNVDDSVSICLGGFLEQEQVPYEVDFTAELIEYSSFLKNYLNTTLQLETNDELFDRMFQLAKIGTIKFLTSVPGIGEGLMAGYANSKPGWFSARPGYAWYFGRDSEWVSMALLDIGDWETVKKNLQLLMKYQRIDGKIFHELTSSGVVHFDAADSTPLFLLVFHRYVNHTGDIEFLRENWKNVVKAFEFCLSSDRNNDGLIENTIEGHGWIEGGKLYGSDAELYLNAIWLSALKGTIELAELMNDSEVKRKAEEALQRTKRAIGRFYDERTGLYILGIKHNGGRLNHFTVMTAVAVYLGAIGFEDAKRQVIPYASNDFSTDWGVRIISKSSGIFNPNGYHEGTVWPLFTGWVSLAEFKAGSTHSGFNHLLCNLLSARHFAKGYISEVYHGEVYKPSGICPHQAWSESMAIQPLVEGLLGFEANFLNRKILLSPQIPWNMNELRVKNLKVATASVELSFKRIRTDENHFQEVYQTEVPEGYRMDFSVWVPKQAENIDVLLNGQRVDFEVLEGVFNKKLRLKEENCSELNVIVSYTLPFELAAVQPDPSPFCPSSTFRLVSLTKDESDYRLLLEASSKDEALEELSKIFKVHRGFTFDVFEEAPRKNTFCVLVKRNER</sequence>